<dbReference type="EMBL" id="JARBHB010000011">
    <property type="protein sequence ID" value="KAJ8872218.1"/>
    <property type="molecule type" value="Genomic_DNA"/>
</dbReference>
<evidence type="ECO:0000313" key="3">
    <source>
        <dbReference type="Proteomes" id="UP001159363"/>
    </source>
</evidence>
<feature type="compositionally biased region" description="Low complexity" evidence="1">
    <location>
        <begin position="227"/>
        <end position="240"/>
    </location>
</feature>
<proteinExistence type="predicted"/>
<name>A0ABQ9GJK8_9NEOP</name>
<sequence>MLEILRSPHIRIDEVIDDTAAALVSTVSRDLDEVSAGPPVSLSTTVGIASWVRSVANLLDNGVEAIVVVGGVLDHPDGAVRLSQRVLSLHHVAITVLGLALHVARVQVLHAVLEPVLGSKHHSTSGHCEWCITSPQHLTTCNKGLKTLEEFGGDDSQAIPPIHTLVFVARPMTSKVGRLFLCLGCTHVVVDGGGGVCQSVAMSDGQSSAVSDGQSGAVSAGQSGAISAGQSGAVSQSESVRSNAAVADGSSVQKPSLAGRHGHQHHNCTAHLPQDYSLYREAPIPTWTRIREDMGSIPVPAILISDFPLFTEISLRATTGRGPCRCFSKPLASWVHCGRAVSPLASHQADTGFNTQPGHRIFACGNRAGRCSWSAGFLGDLQFPAPFHSGTAPYSPQSPSSTLKTSLLRAAIISSLLQLTPSLKFLLYYFSAGLLNKNQRLLKRALGNGEAAVIGCRFIKRSPDVVTCKQITNSILPYLLEICSLGLQSVDKYLMLDFTADCGPAELASFFAIELKSTVLHLLEPASFLHWLLPRCEVKPFLAELNVIGAHDWECSFHLIAHGTVGIFLPVCSWPSLVEESSRFSHNWCGPVIE</sequence>
<dbReference type="Proteomes" id="UP001159363">
    <property type="component" value="Chromosome 10"/>
</dbReference>
<comment type="caution">
    <text evidence="2">The sequence shown here is derived from an EMBL/GenBank/DDBJ whole genome shotgun (WGS) entry which is preliminary data.</text>
</comment>
<organism evidence="2 3">
    <name type="scientific">Dryococelus australis</name>
    <dbReference type="NCBI Taxonomy" id="614101"/>
    <lineage>
        <taxon>Eukaryota</taxon>
        <taxon>Metazoa</taxon>
        <taxon>Ecdysozoa</taxon>
        <taxon>Arthropoda</taxon>
        <taxon>Hexapoda</taxon>
        <taxon>Insecta</taxon>
        <taxon>Pterygota</taxon>
        <taxon>Neoptera</taxon>
        <taxon>Polyneoptera</taxon>
        <taxon>Phasmatodea</taxon>
        <taxon>Verophasmatodea</taxon>
        <taxon>Anareolatae</taxon>
        <taxon>Phasmatidae</taxon>
        <taxon>Eurycanthinae</taxon>
        <taxon>Dryococelus</taxon>
    </lineage>
</organism>
<gene>
    <name evidence="2" type="ORF">PR048_025820</name>
</gene>
<evidence type="ECO:0000256" key="1">
    <source>
        <dbReference type="SAM" id="MobiDB-lite"/>
    </source>
</evidence>
<accession>A0ABQ9GJK8</accession>
<reference evidence="2 3" key="1">
    <citation type="submission" date="2023-02" db="EMBL/GenBank/DDBJ databases">
        <title>LHISI_Scaffold_Assembly.</title>
        <authorList>
            <person name="Stuart O.P."/>
            <person name="Cleave R."/>
            <person name="Magrath M.J.L."/>
            <person name="Mikheyev A.S."/>
        </authorList>
    </citation>
    <scope>NUCLEOTIDE SEQUENCE [LARGE SCALE GENOMIC DNA]</scope>
    <source>
        <strain evidence="2">Daus_M_001</strain>
        <tissue evidence="2">Leg muscle</tissue>
    </source>
</reference>
<keyword evidence="3" id="KW-1185">Reference proteome</keyword>
<feature type="region of interest" description="Disordered" evidence="1">
    <location>
        <begin position="227"/>
        <end position="265"/>
    </location>
</feature>
<evidence type="ECO:0000313" key="2">
    <source>
        <dbReference type="EMBL" id="KAJ8872218.1"/>
    </source>
</evidence>
<protein>
    <submittedName>
        <fullName evidence="2">Uncharacterized protein</fullName>
    </submittedName>
</protein>